<reference evidence="1 2" key="1">
    <citation type="submission" date="2019-08" db="EMBL/GenBank/DDBJ databases">
        <authorList>
            <person name="Peeters C."/>
        </authorList>
    </citation>
    <scope>NUCLEOTIDE SEQUENCE [LARGE SCALE GENOMIC DNA]</scope>
    <source>
        <strain evidence="1 2">LMG 31118</strain>
    </source>
</reference>
<protein>
    <submittedName>
        <fullName evidence="1">UDP-glucose 4-epimerase GalE</fullName>
    </submittedName>
</protein>
<organism evidence="1 2">
    <name type="scientific">Pandoraea captiosa</name>
    <dbReference type="NCBI Taxonomy" id="2508302"/>
    <lineage>
        <taxon>Bacteria</taxon>
        <taxon>Pseudomonadati</taxon>
        <taxon>Pseudomonadota</taxon>
        <taxon>Betaproteobacteria</taxon>
        <taxon>Burkholderiales</taxon>
        <taxon>Burkholderiaceae</taxon>
        <taxon>Pandoraea</taxon>
    </lineage>
</organism>
<gene>
    <name evidence="1" type="ORF">PCA31118_01054</name>
</gene>
<sequence length="71" mass="7829">MAAVYGSQASMPVDETAALAAVARVALGKRPLLNVYGGDWPTPDGTGIRDYIRVVDADHWRWQRLNPDGYR</sequence>
<dbReference type="Gene3D" id="3.90.25.10">
    <property type="entry name" value="UDP-galactose 4-epimerase, domain 1"/>
    <property type="match status" value="1"/>
</dbReference>
<evidence type="ECO:0000313" key="2">
    <source>
        <dbReference type="Proteomes" id="UP000414136"/>
    </source>
</evidence>
<name>A0A5E4ZQI4_9BURK</name>
<keyword evidence="2" id="KW-1185">Reference proteome</keyword>
<proteinExistence type="predicted"/>
<dbReference type="EMBL" id="CABPSQ010000001">
    <property type="protein sequence ID" value="VVE62565.1"/>
    <property type="molecule type" value="Genomic_DNA"/>
</dbReference>
<dbReference type="AlphaFoldDB" id="A0A5E4ZQI4"/>
<evidence type="ECO:0000313" key="1">
    <source>
        <dbReference type="EMBL" id="VVE62565.1"/>
    </source>
</evidence>
<dbReference type="Proteomes" id="UP000414136">
    <property type="component" value="Unassembled WGS sequence"/>
</dbReference>
<accession>A0A5E4ZQI4</accession>